<dbReference type="SUPFAM" id="SSF48310">
    <property type="entry name" value="Aldehyde ferredoxin oxidoreductase, C-terminal domains"/>
    <property type="match status" value="1"/>
</dbReference>
<evidence type="ECO:0000256" key="4">
    <source>
        <dbReference type="ARBA" id="ARBA00022723"/>
    </source>
</evidence>
<dbReference type="Proteomes" id="UP001165427">
    <property type="component" value="Unassembled WGS sequence"/>
</dbReference>
<evidence type="ECO:0000313" key="10">
    <source>
        <dbReference type="EMBL" id="MCJ8499884.1"/>
    </source>
</evidence>
<proteinExistence type="inferred from homology"/>
<evidence type="ECO:0000259" key="9">
    <source>
        <dbReference type="SMART" id="SM00790"/>
    </source>
</evidence>
<keyword evidence="6" id="KW-0408">Iron</keyword>
<dbReference type="InterPro" id="IPR013983">
    <property type="entry name" value="Ald_Fedxn_OxRdtase_N"/>
</dbReference>
<dbReference type="RefSeq" id="WP_246903487.1">
    <property type="nucleotide sequence ID" value="NZ_JALJRB010000003.1"/>
</dbReference>
<name>A0AA41R0S4_9BACT</name>
<dbReference type="AlphaFoldDB" id="A0AA41R0S4"/>
<dbReference type="SMART" id="SM00790">
    <property type="entry name" value="AFOR_N"/>
    <property type="match status" value="1"/>
</dbReference>
<comment type="cofactor">
    <cofactor evidence="8">
        <name>tungstopterin</name>
        <dbReference type="ChEBI" id="CHEBI:30402"/>
    </cofactor>
</comment>
<evidence type="ECO:0000256" key="5">
    <source>
        <dbReference type="ARBA" id="ARBA00023002"/>
    </source>
</evidence>
<dbReference type="InterPro" id="IPR013984">
    <property type="entry name" value="Ald_Fedxn_OxRdtase_dom2"/>
</dbReference>
<dbReference type="InterPro" id="IPR051919">
    <property type="entry name" value="W-dependent_AOR"/>
</dbReference>
<evidence type="ECO:0000256" key="2">
    <source>
        <dbReference type="ARBA" id="ARBA00011032"/>
    </source>
</evidence>
<comment type="similarity">
    <text evidence="2">Belongs to the AOR/FOR family.</text>
</comment>
<dbReference type="SUPFAM" id="SSF56228">
    <property type="entry name" value="Aldehyde ferredoxin oxidoreductase, N-terminal domain"/>
    <property type="match status" value="1"/>
</dbReference>
<evidence type="ECO:0000256" key="3">
    <source>
        <dbReference type="ARBA" id="ARBA00022485"/>
    </source>
</evidence>
<dbReference type="Gene3D" id="1.10.569.10">
    <property type="entry name" value="Aldehyde Ferredoxin Oxidoreductase Protein, subunit A, domain 2"/>
    <property type="match status" value="1"/>
</dbReference>
<evidence type="ECO:0000256" key="8">
    <source>
        <dbReference type="ARBA" id="ARBA00049934"/>
    </source>
</evidence>
<keyword evidence="5" id="KW-0560">Oxidoreductase</keyword>
<dbReference type="Pfam" id="PF01314">
    <property type="entry name" value="AFOR_C"/>
    <property type="match status" value="1"/>
</dbReference>
<dbReference type="Gene3D" id="3.60.9.10">
    <property type="entry name" value="Aldehyde ferredoxin oxidoreductase, N-terminal domain"/>
    <property type="match status" value="1"/>
</dbReference>
<keyword evidence="7" id="KW-0411">Iron-sulfur</keyword>
<dbReference type="InterPro" id="IPR036021">
    <property type="entry name" value="Tungsten_al_ferr_oxy-like_C"/>
</dbReference>
<evidence type="ECO:0000256" key="7">
    <source>
        <dbReference type="ARBA" id="ARBA00023014"/>
    </source>
</evidence>
<accession>A0AA41R0S4</accession>
<comment type="caution">
    <text evidence="10">The sequence shown here is derived from an EMBL/GenBank/DDBJ whole genome shotgun (WGS) entry which is preliminary data.</text>
</comment>
<organism evidence="10 11">
    <name type="scientific">Desulfatitalea alkaliphila</name>
    <dbReference type="NCBI Taxonomy" id="2929485"/>
    <lineage>
        <taxon>Bacteria</taxon>
        <taxon>Pseudomonadati</taxon>
        <taxon>Thermodesulfobacteriota</taxon>
        <taxon>Desulfobacteria</taxon>
        <taxon>Desulfobacterales</taxon>
        <taxon>Desulfosarcinaceae</taxon>
        <taxon>Desulfatitalea</taxon>
    </lineage>
</organism>
<evidence type="ECO:0000256" key="6">
    <source>
        <dbReference type="ARBA" id="ARBA00023004"/>
    </source>
</evidence>
<keyword evidence="3" id="KW-0004">4Fe-4S</keyword>
<keyword evidence="11" id="KW-1185">Reference proteome</keyword>
<dbReference type="Pfam" id="PF02730">
    <property type="entry name" value="AFOR_N"/>
    <property type="match status" value="1"/>
</dbReference>
<protein>
    <submittedName>
        <fullName evidence="10">Aldehyde ferredoxin oxidoreductase</fullName>
    </submittedName>
</protein>
<dbReference type="InterPro" id="IPR001203">
    <property type="entry name" value="OxRdtase_Ald_Fedxn_C"/>
</dbReference>
<dbReference type="EMBL" id="JALJRB010000003">
    <property type="protein sequence ID" value="MCJ8499884.1"/>
    <property type="molecule type" value="Genomic_DNA"/>
</dbReference>
<comment type="cofactor">
    <cofactor evidence="1">
        <name>[4Fe-4S] cluster</name>
        <dbReference type="ChEBI" id="CHEBI:49883"/>
    </cofactor>
</comment>
<dbReference type="GO" id="GO:0046872">
    <property type="term" value="F:metal ion binding"/>
    <property type="evidence" value="ECO:0007669"/>
    <property type="project" value="UniProtKB-KW"/>
</dbReference>
<dbReference type="InterPro" id="IPR036503">
    <property type="entry name" value="Ald_Fedxn_OxRdtase_N_sf"/>
</dbReference>
<gene>
    <name evidence="10" type="ORF">MRX98_04810</name>
</gene>
<keyword evidence="4" id="KW-0479">Metal-binding</keyword>
<dbReference type="GO" id="GO:0009055">
    <property type="term" value="F:electron transfer activity"/>
    <property type="evidence" value="ECO:0007669"/>
    <property type="project" value="InterPro"/>
</dbReference>
<evidence type="ECO:0000256" key="1">
    <source>
        <dbReference type="ARBA" id="ARBA00001966"/>
    </source>
</evidence>
<evidence type="ECO:0000313" key="11">
    <source>
        <dbReference type="Proteomes" id="UP001165427"/>
    </source>
</evidence>
<dbReference type="GO" id="GO:0016625">
    <property type="term" value="F:oxidoreductase activity, acting on the aldehyde or oxo group of donors, iron-sulfur protein as acceptor"/>
    <property type="evidence" value="ECO:0007669"/>
    <property type="project" value="InterPro"/>
</dbReference>
<dbReference type="GO" id="GO:0051539">
    <property type="term" value="F:4 iron, 4 sulfur cluster binding"/>
    <property type="evidence" value="ECO:0007669"/>
    <property type="project" value="UniProtKB-KW"/>
</dbReference>
<feature type="domain" description="Aldehyde ferredoxin oxidoreductase N-terminal" evidence="9">
    <location>
        <begin position="1"/>
        <end position="211"/>
    </location>
</feature>
<sequence>MDKILRINMSGANGPELKTESLGAYAGLGGRAMTSTVVAQEVPPTCHALSAENKLVIAPGLLSGSAAAMSGRISVGCKSPLTGGIKEANSGGQPSQLLARLGYAAIILEGCPKDDTLYKVIINKDGVSIDKADDLKMLGNYDTVEKLRGTYGDKFGCISIGQAGEMKLGAATVAFTDMEGLPTRHAGRGGVGAVMGAKGIKAIIIDDAGTKMREPKDPEKFKAANKAFVAGLRQHPVTGQGLPAYGTNVLTNVINEAGGYPTFNFKQGQFDGAAKISGEALAEMENSRGGDGSATHGCHRGCVIRCSGTFYDKNGRFVTKQPEYETVWAHGGNCGIDDLDAIAELDRLDDDFGLDTIEMGATIAVAMDAGLAQFGDATAAIRLIKEVGQGTPLGRILGSGAAVTGRVFGVERVPVVKGQSMPAYDPRAVQGIGVTYATSTMGADHTAGYAVTANVLGVGGSVDPLKPQGQVELSRNLQIATTAIDATGMCLFIAFAILDQPETFQALIDLINGFTGLDMTGDDVSDLGKKILTQERTFNARAGLTAAHDRLPDYFKNEPLTPHKVTFGVTDEELDQVFNF</sequence>
<dbReference type="Gene3D" id="1.10.599.10">
    <property type="entry name" value="Aldehyde Ferredoxin Oxidoreductase Protein, subunit A, domain 3"/>
    <property type="match status" value="1"/>
</dbReference>
<dbReference type="InterPro" id="IPR013985">
    <property type="entry name" value="Ald_Fedxn_OxRdtase_dom3"/>
</dbReference>
<dbReference type="PANTHER" id="PTHR30038">
    <property type="entry name" value="ALDEHYDE FERREDOXIN OXIDOREDUCTASE"/>
    <property type="match status" value="1"/>
</dbReference>
<dbReference type="PANTHER" id="PTHR30038:SF0">
    <property type="entry name" value="TUNGSTEN-CONTAINING ALDEHYDE FERREDOXIN OXIDOREDUCTASE"/>
    <property type="match status" value="1"/>
</dbReference>
<reference evidence="10" key="1">
    <citation type="submission" date="2022-04" db="EMBL/GenBank/DDBJ databases">
        <title>Desulfatitalea alkaliphila sp. nov., a novel anaerobic sulfate-reducing bacterium isolated from terrestrial mud volcano, Taman Peninsula, Russia.</title>
        <authorList>
            <person name="Khomyakova M.A."/>
            <person name="Merkel A.Y."/>
            <person name="Slobodkin A.I."/>
        </authorList>
    </citation>
    <scope>NUCLEOTIDE SEQUENCE</scope>
    <source>
        <strain evidence="10">M08but</strain>
    </source>
</reference>